<evidence type="ECO:0000313" key="1">
    <source>
        <dbReference type="EMBL" id="GLY66490.1"/>
    </source>
</evidence>
<dbReference type="AlphaFoldDB" id="A0A9W6R2U5"/>
<keyword evidence="2" id="KW-1185">Reference proteome</keyword>
<proteinExistence type="predicted"/>
<dbReference type="Proteomes" id="UP001165136">
    <property type="component" value="Unassembled WGS sequence"/>
</dbReference>
<comment type="caution">
    <text evidence="1">The sequence shown here is derived from an EMBL/GenBank/DDBJ whole genome shotgun (WGS) entry which is preliminary data.</text>
</comment>
<reference evidence="1" key="1">
    <citation type="submission" date="2023-03" db="EMBL/GenBank/DDBJ databases">
        <title>Amycolatopsis taiwanensis NBRC 103393.</title>
        <authorList>
            <person name="Ichikawa N."/>
            <person name="Sato H."/>
            <person name="Tonouchi N."/>
        </authorList>
    </citation>
    <scope>NUCLEOTIDE SEQUENCE</scope>
    <source>
        <strain evidence="1">NBRC 103393</strain>
    </source>
</reference>
<organism evidence="1 2">
    <name type="scientific">Amycolatopsis taiwanensis</name>
    <dbReference type="NCBI Taxonomy" id="342230"/>
    <lineage>
        <taxon>Bacteria</taxon>
        <taxon>Bacillati</taxon>
        <taxon>Actinomycetota</taxon>
        <taxon>Actinomycetes</taxon>
        <taxon>Pseudonocardiales</taxon>
        <taxon>Pseudonocardiaceae</taxon>
        <taxon>Amycolatopsis</taxon>
    </lineage>
</organism>
<dbReference type="Gene3D" id="1.10.8.1060">
    <property type="entry name" value="Corynebacterium glutamicum thioredoxin-dependent arsenate reductase, N-terminal domain"/>
    <property type="match status" value="1"/>
</dbReference>
<sequence length="83" mass="9170">MVMSDKAPADEHVWRVTEQLAHEFAGIVSRADLEDVVLSARRDLEGQVVPAALDEMLHRLAHYRLTRLTASTPGSPVQSPARP</sequence>
<protein>
    <submittedName>
        <fullName evidence="1">Uncharacterized protein</fullName>
    </submittedName>
</protein>
<evidence type="ECO:0000313" key="2">
    <source>
        <dbReference type="Proteomes" id="UP001165136"/>
    </source>
</evidence>
<name>A0A9W6R2U5_9PSEU</name>
<accession>A0A9W6R2U5</accession>
<gene>
    <name evidence="1" type="ORF">Atai01_31090</name>
</gene>
<dbReference type="EMBL" id="BSTI01000006">
    <property type="protein sequence ID" value="GLY66490.1"/>
    <property type="molecule type" value="Genomic_DNA"/>
</dbReference>